<reference evidence="4" key="1">
    <citation type="submission" date="2020-09" db="EMBL/GenBank/DDBJ databases">
        <title>Genome-Enabled Discovery of Anthraquinone Biosynthesis in Senna tora.</title>
        <authorList>
            <person name="Kang S.-H."/>
            <person name="Pandey R.P."/>
            <person name="Lee C.-M."/>
            <person name="Sim J.-S."/>
            <person name="Jeong J.-T."/>
            <person name="Choi B.-S."/>
            <person name="Jung M."/>
            <person name="Ginzburg D."/>
            <person name="Zhao K."/>
            <person name="Won S.Y."/>
            <person name="Oh T.-J."/>
            <person name="Yu Y."/>
            <person name="Kim N.-H."/>
            <person name="Lee O.R."/>
            <person name="Lee T.-H."/>
            <person name="Bashyal P."/>
            <person name="Kim T.-S."/>
            <person name="Lee W.-H."/>
            <person name="Kawkins C."/>
            <person name="Kim C.-K."/>
            <person name="Kim J.S."/>
            <person name="Ahn B.O."/>
            <person name="Rhee S.Y."/>
            <person name="Sohng J.K."/>
        </authorList>
    </citation>
    <scope>NUCLEOTIDE SEQUENCE</scope>
    <source>
        <tissue evidence="4">Leaf</tissue>
    </source>
</reference>
<proteinExistence type="predicted"/>
<dbReference type="InterPro" id="IPR026960">
    <property type="entry name" value="RVT-Znf"/>
</dbReference>
<feature type="domain" description="Reverse transcriptase zinc-binding" evidence="3">
    <location>
        <begin position="682"/>
        <end position="749"/>
    </location>
</feature>
<gene>
    <name evidence="4" type="ORF">G2W53_021027</name>
</gene>
<evidence type="ECO:0000259" key="1">
    <source>
        <dbReference type="Pfam" id="PF03372"/>
    </source>
</evidence>
<dbReference type="Pfam" id="PF03372">
    <property type="entry name" value="Exo_endo_phos"/>
    <property type="match status" value="1"/>
</dbReference>
<keyword evidence="5" id="KW-1185">Reference proteome</keyword>
<keyword evidence="4" id="KW-0695">RNA-directed DNA polymerase</keyword>
<dbReference type="SUPFAM" id="SSF53098">
    <property type="entry name" value="Ribonuclease H-like"/>
    <property type="match status" value="1"/>
</dbReference>
<dbReference type="OrthoDB" id="1001388at2759"/>
<comment type="caution">
    <text evidence="4">The sequence shown here is derived from an EMBL/GenBank/DDBJ whole genome shotgun (WGS) entry which is preliminary data.</text>
</comment>
<dbReference type="InterPro" id="IPR012337">
    <property type="entry name" value="RNaseH-like_sf"/>
</dbReference>
<dbReference type="PANTHER" id="PTHR33710">
    <property type="entry name" value="BNAC02G09200D PROTEIN"/>
    <property type="match status" value="1"/>
</dbReference>
<keyword evidence="4" id="KW-0548">Nucleotidyltransferase</keyword>
<name>A0A834TIL6_9FABA</name>
<evidence type="ECO:0000259" key="3">
    <source>
        <dbReference type="Pfam" id="PF13966"/>
    </source>
</evidence>
<dbReference type="GO" id="GO:0004523">
    <property type="term" value="F:RNA-DNA hybrid ribonuclease activity"/>
    <property type="evidence" value="ECO:0007669"/>
    <property type="project" value="InterPro"/>
</dbReference>
<evidence type="ECO:0000313" key="4">
    <source>
        <dbReference type="EMBL" id="KAF7822883.1"/>
    </source>
</evidence>
<sequence>MGVALTVKALKDLCRQYKPLVVFLMETRCSGSKMEGIKRRNRFHFPNSFYVDACGKSGGLAVWWKDDLNLNISFSSKNFIHAFLSSPHCDVPHCLSLIYGPPVDKDHRIAWDQLRAFGKSIQGSWLCVGDFNDVLYHFEKEGGKPKATRKVLNFQSLLDDCGLFDLNYNGAAFTWFNKRAGEAFVKERLDRALGNIALLNSFPKAQVFVNDPVGSDHGALVTNLAYCDTKSPRTFKFELAWLSHPEYREVMRKGWFNSGALWEDFILELLRRLEDCKKGLIEWSKKAFPNNRKVLSDLSQQLRDCYEDTFTEEKKAAVEKILRDMEEVWDREELFWFQRSRVNWLHFGDSNSKFFHASVVQRRQRNKILRLKGDDGQWISSEEDIAFCFSEFYKGLFRQGGSRDFSKVLSYVNLVITAEDNDMLLRDLGFAWRWVNIIMGCISSVRFDLLLSGKSVAEVIPGRGVCQGDPLSPYLFIIVADVLSSMVSFHAGNGDLKGVKLARHGPTLTHCFFADDALFFMSADRHNCMFLKTLIEEYCLAFGQETNLDKSCLYFSANASDAVKVDVGNGGSIRFWQDRWIPGLVGSKLSSPPPADSVDLRVNEVITDGRWELSSVRSSISPLEEKAILSIPIDTAGPVDKLVWGGSKNGEYLVKSGYLFAREGCVRFSLEAPSCSYSPPPGLWKVIWSLKVVPKVKSFLWRACVRALPTREAIFKRRCSSSPYCEVCLDAPETIEHAILLCNWARGVWFACPLAIKISPEMITRFDVWCTSFLLNNPGLDGTGKALFACTCWEIWKARCNHCFQGPKVDPISCCNRICSAVLEFVGSFDQVGSVSLRSSPPLASEVLNWWSLPSPGNVKINVDGAFCKESLEAGIGIIARDSEGRLLKAFCQSINASSCFMCEAMALKEALSWIPLFPGSGVTFEMDCEDLFNMVSKANSLDSPWQCSSIVADVIKCASLANATSYSLVRRLGNQAADWLAKWAVKGLGPYGWVVDPPPPLASVLTSDREVALANLSRREGIG</sequence>
<dbReference type="InterPro" id="IPR002156">
    <property type="entry name" value="RNaseH_domain"/>
</dbReference>
<dbReference type="AlphaFoldDB" id="A0A834TIL6"/>
<protein>
    <submittedName>
        <fullName evidence="4">Reverse transcriptase</fullName>
    </submittedName>
</protein>
<dbReference type="Pfam" id="PF13966">
    <property type="entry name" value="zf-RVT"/>
    <property type="match status" value="1"/>
</dbReference>
<dbReference type="InterPro" id="IPR036691">
    <property type="entry name" value="Endo/exonu/phosph_ase_sf"/>
</dbReference>
<dbReference type="InterPro" id="IPR005135">
    <property type="entry name" value="Endo/exonuclease/phosphatase"/>
</dbReference>
<dbReference type="Gene3D" id="3.60.10.10">
    <property type="entry name" value="Endonuclease/exonuclease/phosphatase"/>
    <property type="match status" value="1"/>
</dbReference>
<dbReference type="CDD" id="cd06222">
    <property type="entry name" value="RNase_H_like"/>
    <property type="match status" value="1"/>
</dbReference>
<evidence type="ECO:0000313" key="5">
    <source>
        <dbReference type="Proteomes" id="UP000634136"/>
    </source>
</evidence>
<evidence type="ECO:0000259" key="2">
    <source>
        <dbReference type="Pfam" id="PF13456"/>
    </source>
</evidence>
<dbReference type="InterPro" id="IPR036397">
    <property type="entry name" value="RNaseH_sf"/>
</dbReference>
<dbReference type="SUPFAM" id="SSF56219">
    <property type="entry name" value="DNase I-like"/>
    <property type="match status" value="1"/>
</dbReference>
<dbReference type="EMBL" id="JAAIUW010000007">
    <property type="protein sequence ID" value="KAF7822883.1"/>
    <property type="molecule type" value="Genomic_DNA"/>
</dbReference>
<dbReference type="Gene3D" id="3.30.420.10">
    <property type="entry name" value="Ribonuclease H-like superfamily/Ribonuclease H"/>
    <property type="match status" value="1"/>
</dbReference>
<dbReference type="GO" id="GO:0003964">
    <property type="term" value="F:RNA-directed DNA polymerase activity"/>
    <property type="evidence" value="ECO:0007669"/>
    <property type="project" value="UniProtKB-KW"/>
</dbReference>
<accession>A0A834TIL6</accession>
<dbReference type="PANTHER" id="PTHR33710:SF62">
    <property type="entry name" value="DUF4283 DOMAIN PROTEIN"/>
    <property type="match status" value="1"/>
</dbReference>
<dbReference type="InterPro" id="IPR044730">
    <property type="entry name" value="RNase_H-like_dom_plant"/>
</dbReference>
<feature type="domain" description="Endonuclease/exonuclease/phosphatase" evidence="1">
    <location>
        <begin position="7"/>
        <end position="217"/>
    </location>
</feature>
<feature type="domain" description="RNase H type-1" evidence="2">
    <location>
        <begin position="862"/>
        <end position="985"/>
    </location>
</feature>
<dbReference type="GO" id="GO:0003676">
    <property type="term" value="F:nucleic acid binding"/>
    <property type="evidence" value="ECO:0007669"/>
    <property type="project" value="InterPro"/>
</dbReference>
<organism evidence="4 5">
    <name type="scientific">Senna tora</name>
    <dbReference type="NCBI Taxonomy" id="362788"/>
    <lineage>
        <taxon>Eukaryota</taxon>
        <taxon>Viridiplantae</taxon>
        <taxon>Streptophyta</taxon>
        <taxon>Embryophyta</taxon>
        <taxon>Tracheophyta</taxon>
        <taxon>Spermatophyta</taxon>
        <taxon>Magnoliopsida</taxon>
        <taxon>eudicotyledons</taxon>
        <taxon>Gunneridae</taxon>
        <taxon>Pentapetalae</taxon>
        <taxon>rosids</taxon>
        <taxon>fabids</taxon>
        <taxon>Fabales</taxon>
        <taxon>Fabaceae</taxon>
        <taxon>Caesalpinioideae</taxon>
        <taxon>Cassia clade</taxon>
        <taxon>Senna</taxon>
    </lineage>
</organism>
<dbReference type="Proteomes" id="UP000634136">
    <property type="component" value="Unassembled WGS sequence"/>
</dbReference>
<keyword evidence="4" id="KW-0808">Transferase</keyword>
<dbReference type="Pfam" id="PF13456">
    <property type="entry name" value="RVT_3"/>
    <property type="match status" value="1"/>
</dbReference>